<dbReference type="EMBL" id="LAZR01053934">
    <property type="protein sequence ID" value="KKK79646.1"/>
    <property type="molecule type" value="Genomic_DNA"/>
</dbReference>
<accession>A0A0F9B4W7</accession>
<sequence length="274" mass="29635">MSYQSIAQGGSVREEADRALFYEARLNLFGLTATIFPFGDSKHLVAATTFKTVGAEQVTCTYSKDPLTWDSPPSLQGLVPVLTFDGVDEEIDTPDITYFSRVNSTPGDDPMSLEVWVNMVDATESTLISKWDHDQDRREWVLQLNGSDKIQFTVADEGEVGNPTLDTEADVAIGEGLWVCLGCSWTGSLTASPIILYVNGIAVAQTSTDDAGFLAGPENTIALVRLGNIGAVTKISFFDGLMAGGFLGPLYSQAVATPDQFLRSYELGRRALEL</sequence>
<dbReference type="SUPFAM" id="SSF49899">
    <property type="entry name" value="Concanavalin A-like lectins/glucanases"/>
    <property type="match status" value="1"/>
</dbReference>
<dbReference type="AlphaFoldDB" id="A0A0F9B4W7"/>
<comment type="caution">
    <text evidence="1">The sequence shown here is derived from an EMBL/GenBank/DDBJ whole genome shotgun (WGS) entry which is preliminary data.</text>
</comment>
<dbReference type="Pfam" id="PF13385">
    <property type="entry name" value="Laminin_G_3"/>
    <property type="match status" value="1"/>
</dbReference>
<reference evidence="1" key="1">
    <citation type="journal article" date="2015" name="Nature">
        <title>Complex archaea that bridge the gap between prokaryotes and eukaryotes.</title>
        <authorList>
            <person name="Spang A."/>
            <person name="Saw J.H."/>
            <person name="Jorgensen S.L."/>
            <person name="Zaremba-Niedzwiedzka K."/>
            <person name="Martijn J."/>
            <person name="Lind A.E."/>
            <person name="van Eijk R."/>
            <person name="Schleper C."/>
            <person name="Guy L."/>
            <person name="Ettema T.J."/>
        </authorList>
    </citation>
    <scope>NUCLEOTIDE SEQUENCE</scope>
</reference>
<organism evidence="1">
    <name type="scientific">marine sediment metagenome</name>
    <dbReference type="NCBI Taxonomy" id="412755"/>
    <lineage>
        <taxon>unclassified sequences</taxon>
        <taxon>metagenomes</taxon>
        <taxon>ecological metagenomes</taxon>
    </lineage>
</organism>
<proteinExistence type="predicted"/>
<gene>
    <name evidence="1" type="ORF">LCGC14_2831410</name>
</gene>
<evidence type="ECO:0008006" key="2">
    <source>
        <dbReference type="Google" id="ProtNLM"/>
    </source>
</evidence>
<protein>
    <recommendedName>
        <fullName evidence="2">LamG-like jellyroll fold domain-containing protein</fullName>
    </recommendedName>
</protein>
<dbReference type="InterPro" id="IPR013320">
    <property type="entry name" value="ConA-like_dom_sf"/>
</dbReference>
<name>A0A0F9B4W7_9ZZZZ</name>
<dbReference type="Gene3D" id="2.60.120.200">
    <property type="match status" value="1"/>
</dbReference>
<evidence type="ECO:0000313" key="1">
    <source>
        <dbReference type="EMBL" id="KKK79646.1"/>
    </source>
</evidence>